<dbReference type="RefSeq" id="WP_148854005.1">
    <property type="nucleotide sequence ID" value="NZ_VSRO01000011.1"/>
</dbReference>
<accession>A0A5D3G669</accession>
<sequence length="62" mass="7481">MNEESCQAMLEHFSIRIAQMNNEIEAFKKDEMISIEEKKAEIKSRLYRVRALQYELLYLKLI</sequence>
<dbReference type="Proteomes" id="UP000324029">
    <property type="component" value="Unassembled WGS sequence"/>
</dbReference>
<evidence type="ECO:0000313" key="1">
    <source>
        <dbReference type="EMBL" id="TYK55786.1"/>
    </source>
</evidence>
<dbReference type="EMBL" id="VSRO01000011">
    <property type="protein sequence ID" value="TYK55786.1"/>
    <property type="molecule type" value="Genomic_DNA"/>
</dbReference>
<gene>
    <name evidence="1" type="ORF">FXO26_21640</name>
</gene>
<evidence type="ECO:0000313" key="2">
    <source>
        <dbReference type="Proteomes" id="UP000324029"/>
    </source>
</evidence>
<organism evidence="1 2">
    <name type="scientific">Pseudomonas synxantha</name>
    <dbReference type="NCBI Taxonomy" id="47883"/>
    <lineage>
        <taxon>Bacteria</taxon>
        <taxon>Pseudomonadati</taxon>
        <taxon>Pseudomonadota</taxon>
        <taxon>Gammaproteobacteria</taxon>
        <taxon>Pseudomonadales</taxon>
        <taxon>Pseudomonadaceae</taxon>
        <taxon>Pseudomonas</taxon>
    </lineage>
</organism>
<protein>
    <submittedName>
        <fullName evidence="1">Uncharacterized protein</fullName>
    </submittedName>
</protein>
<reference evidence="1 2" key="1">
    <citation type="submission" date="2019-08" db="EMBL/GenBank/DDBJ databases">
        <title>Subclass B2 metallo-beta lactamase from Pseudomonas synxantha.</title>
        <authorList>
            <person name="Poirel L."/>
            <person name="Palmieri M."/>
            <person name="Masseron A."/>
            <person name="Perreten V."/>
            <person name="Nordman P."/>
        </authorList>
    </citation>
    <scope>NUCLEOTIDE SEQUENCE [LARGE SCALE GENOMIC DNA]</scope>
    <source>
        <strain evidence="1 2">MCP106</strain>
    </source>
</reference>
<name>A0A5D3G669_9PSED</name>
<reference evidence="1 2" key="2">
    <citation type="submission" date="2019-08" db="EMBL/GenBank/DDBJ databases">
        <authorList>
            <person name="Brilhante M."/>
            <person name="Perreten V."/>
        </authorList>
    </citation>
    <scope>NUCLEOTIDE SEQUENCE [LARGE SCALE GENOMIC DNA]</scope>
    <source>
        <strain evidence="1 2">MCP106</strain>
    </source>
</reference>
<proteinExistence type="predicted"/>
<comment type="caution">
    <text evidence="1">The sequence shown here is derived from an EMBL/GenBank/DDBJ whole genome shotgun (WGS) entry which is preliminary data.</text>
</comment>
<dbReference type="AlphaFoldDB" id="A0A5D3G669"/>